<evidence type="ECO:0000259" key="5">
    <source>
        <dbReference type="SMART" id="SM00993"/>
    </source>
</evidence>
<dbReference type="GO" id="GO:0006338">
    <property type="term" value="P:chromatin remodeling"/>
    <property type="evidence" value="ECO:0007669"/>
    <property type="project" value="InterPro"/>
</dbReference>
<evidence type="ECO:0000313" key="9">
    <source>
        <dbReference type="Proteomes" id="UP000094389"/>
    </source>
</evidence>
<evidence type="ECO:0000256" key="2">
    <source>
        <dbReference type="ARBA" id="ARBA00023015"/>
    </source>
</evidence>
<evidence type="ECO:0000256" key="1">
    <source>
        <dbReference type="ARBA" id="ARBA00004123"/>
    </source>
</evidence>
<evidence type="ECO:0000256" key="3">
    <source>
        <dbReference type="ARBA" id="ARBA00023163"/>
    </source>
</evidence>
<dbReference type="Pfam" id="PF08265">
    <property type="entry name" value="YL1_C"/>
    <property type="match status" value="1"/>
</dbReference>
<dbReference type="SMART" id="SM00993">
    <property type="entry name" value="YL1_C"/>
    <property type="match status" value="1"/>
</dbReference>
<protein>
    <submittedName>
        <fullName evidence="6">IES6 protein</fullName>
    </submittedName>
</protein>
<sequence>MTQATVDIHTVAEMNSTPNSFKNPNYKHPTRRVKPVKQLIVDEQKHLRAIAEKVKHEPVTYFAIEAPPSIKPVKKYCDITGLKGNYRSASSGIRYHNAEVYSIVKNMAQGVDQQYLGLRNANTVLR</sequence>
<dbReference type="Proteomes" id="UP000094389">
    <property type="component" value="Unassembled WGS sequence"/>
</dbReference>
<name>A0A0H5C8V6_CYBJN</name>
<reference evidence="8" key="2">
    <citation type="journal article" date="2015" name="J. Biotechnol.">
        <title>The structure of the Cyberlindnera jadinii genome and its relation to Candida utilis analyzed by the occurrence of single nucleotide polymorphisms.</title>
        <authorList>
            <person name="Rupp O."/>
            <person name="Brinkrolf K."/>
            <person name="Buerth C."/>
            <person name="Kunigo M."/>
            <person name="Schneider J."/>
            <person name="Jaenicke S."/>
            <person name="Goesmann A."/>
            <person name="Puehler A."/>
            <person name="Jaeger K.-E."/>
            <person name="Ernst J.F."/>
        </authorList>
    </citation>
    <scope>NUCLEOTIDE SEQUENCE [LARGE SCALE GENOMIC DNA]</scope>
    <source>
        <strain evidence="8">ATCC 18201 / CBS 1600 / BCRC 20928 / JCM 3617 / NBRC 0987 / NRRL Y-1542</strain>
    </source>
</reference>
<accession>A0A0H5C8V6</accession>
<dbReference type="OrthoDB" id="49520at2759"/>
<feature type="domain" description="Vps72/YL1 C-terminal" evidence="5">
    <location>
        <begin position="75"/>
        <end position="104"/>
    </location>
</feature>
<evidence type="ECO:0000313" key="8">
    <source>
        <dbReference type="Proteomes" id="UP000038830"/>
    </source>
</evidence>
<dbReference type="PANTHER" id="PTHR31200:SF1">
    <property type="entry name" value="INO80 COMPLEX SUBUNIT C"/>
    <property type="match status" value="1"/>
</dbReference>
<organism evidence="6 8">
    <name type="scientific">Cyberlindnera jadinii (strain ATCC 18201 / CBS 1600 / BCRC 20928 / JCM 3617 / NBRC 0987 / NRRL Y-1542)</name>
    <name type="common">Torula yeast</name>
    <name type="synonym">Candida utilis</name>
    <dbReference type="NCBI Taxonomy" id="983966"/>
    <lineage>
        <taxon>Eukaryota</taxon>
        <taxon>Fungi</taxon>
        <taxon>Dikarya</taxon>
        <taxon>Ascomycota</taxon>
        <taxon>Saccharomycotina</taxon>
        <taxon>Saccharomycetes</taxon>
        <taxon>Phaffomycetales</taxon>
        <taxon>Phaffomycetaceae</taxon>
        <taxon>Cyberlindnera</taxon>
    </lineage>
</organism>
<dbReference type="STRING" id="983966.A0A0H5C8V6"/>
<dbReference type="OMA" id="VIKPMAP"/>
<reference evidence="6" key="1">
    <citation type="submission" date="2014-12" db="EMBL/GenBank/DDBJ databases">
        <authorList>
            <person name="Jaenicke S."/>
        </authorList>
    </citation>
    <scope>NUCLEOTIDE SEQUENCE [LARGE SCALE GENOMIC DNA]</scope>
    <source>
        <strain evidence="6">CBS1600</strain>
    </source>
</reference>
<evidence type="ECO:0000313" key="6">
    <source>
        <dbReference type="EMBL" id="CEP24751.1"/>
    </source>
</evidence>
<dbReference type="GO" id="GO:0031011">
    <property type="term" value="C:Ino80 complex"/>
    <property type="evidence" value="ECO:0007669"/>
    <property type="project" value="InterPro"/>
</dbReference>
<dbReference type="AlphaFoldDB" id="A0A0H5C8V6"/>
<dbReference type="InterPro" id="IPR013272">
    <property type="entry name" value="Vps72/YL1_C"/>
</dbReference>
<keyword evidence="9" id="KW-1185">Reference proteome</keyword>
<dbReference type="PANTHER" id="PTHR31200">
    <property type="entry name" value="INO80 COMPLEX SUBUNIT C"/>
    <property type="match status" value="1"/>
</dbReference>
<dbReference type="GeneID" id="30988148"/>
<gene>
    <name evidence="6" type="primary">IES6</name>
    <name evidence="6" type="ORF">BN1211_5663</name>
    <name evidence="7" type="ORF">CYBJADRAFT_163283</name>
</gene>
<evidence type="ECO:0000313" key="7">
    <source>
        <dbReference type="EMBL" id="ODV72496.1"/>
    </source>
</evidence>
<proteinExistence type="predicted"/>
<keyword evidence="3" id="KW-0804">Transcription</keyword>
<comment type="subcellular location">
    <subcellularLocation>
        <location evidence="1">Nucleus</location>
    </subcellularLocation>
</comment>
<dbReference type="RefSeq" id="XP_020069535.1">
    <property type="nucleotide sequence ID" value="XM_020213752.1"/>
</dbReference>
<evidence type="ECO:0000256" key="4">
    <source>
        <dbReference type="ARBA" id="ARBA00023242"/>
    </source>
</evidence>
<keyword evidence="4" id="KW-0539">Nucleus</keyword>
<keyword evidence="2" id="KW-0805">Transcription regulation</keyword>
<dbReference type="EMBL" id="CDQK01000006">
    <property type="protein sequence ID" value="CEP24751.1"/>
    <property type="molecule type" value="Genomic_DNA"/>
</dbReference>
<dbReference type="InterPro" id="IPR029525">
    <property type="entry name" value="INO80C/Ies6"/>
</dbReference>
<dbReference type="EMBL" id="KV453934">
    <property type="protein sequence ID" value="ODV72496.1"/>
    <property type="molecule type" value="Genomic_DNA"/>
</dbReference>
<accession>A0A1E4RZ12</accession>
<reference evidence="7 9" key="3">
    <citation type="journal article" date="2016" name="Proc. Natl. Acad. Sci. U.S.A.">
        <title>Comparative genomics of biotechnologically important yeasts.</title>
        <authorList>
            <person name="Riley R."/>
            <person name="Haridas S."/>
            <person name="Wolfe K.H."/>
            <person name="Lopes M.R."/>
            <person name="Hittinger C.T."/>
            <person name="Goeker M."/>
            <person name="Salamov A.A."/>
            <person name="Wisecaver J.H."/>
            <person name="Long T.M."/>
            <person name="Calvey C.H."/>
            <person name="Aerts A.L."/>
            <person name="Barry K.W."/>
            <person name="Choi C."/>
            <person name="Clum A."/>
            <person name="Coughlan A.Y."/>
            <person name="Deshpande S."/>
            <person name="Douglass A.P."/>
            <person name="Hanson S.J."/>
            <person name="Klenk H.-P."/>
            <person name="LaButti K.M."/>
            <person name="Lapidus A."/>
            <person name="Lindquist E.A."/>
            <person name="Lipzen A.M."/>
            <person name="Meier-Kolthoff J.P."/>
            <person name="Ohm R.A."/>
            <person name="Otillar R.P."/>
            <person name="Pangilinan J.L."/>
            <person name="Peng Y."/>
            <person name="Rokas A."/>
            <person name="Rosa C.A."/>
            <person name="Scheuner C."/>
            <person name="Sibirny A.A."/>
            <person name="Slot J.C."/>
            <person name="Stielow J.B."/>
            <person name="Sun H."/>
            <person name="Kurtzman C.P."/>
            <person name="Blackwell M."/>
            <person name="Grigoriev I.V."/>
            <person name="Jeffries T.W."/>
        </authorList>
    </citation>
    <scope>NUCLEOTIDE SEQUENCE [LARGE SCALE GENOMIC DNA]</scope>
    <source>
        <strain evidence="9">ATCC 18201 / CBS 1600 / BCRC 20928 / JCM 3617 / NBRC 0987 / NRRL Y-1542</strain>
        <strain evidence="7">NRRL Y-1542</strain>
    </source>
</reference>
<dbReference type="Proteomes" id="UP000038830">
    <property type="component" value="Unassembled WGS sequence"/>
</dbReference>